<keyword evidence="1" id="KW-0472">Membrane</keyword>
<organism evidence="2 3">
    <name type="scientific">Colletotrichum navitas</name>
    <dbReference type="NCBI Taxonomy" id="681940"/>
    <lineage>
        <taxon>Eukaryota</taxon>
        <taxon>Fungi</taxon>
        <taxon>Dikarya</taxon>
        <taxon>Ascomycota</taxon>
        <taxon>Pezizomycotina</taxon>
        <taxon>Sordariomycetes</taxon>
        <taxon>Hypocreomycetidae</taxon>
        <taxon>Glomerellales</taxon>
        <taxon>Glomerellaceae</taxon>
        <taxon>Colletotrichum</taxon>
        <taxon>Colletotrichum graminicola species complex</taxon>
    </lineage>
</organism>
<dbReference type="Proteomes" id="UP001230504">
    <property type="component" value="Unassembled WGS sequence"/>
</dbReference>
<dbReference type="GeneID" id="85434999"/>
<sequence length="169" mass="19551">MITAVCRRRNGRGVAYTRQATCLRTEERKRDRLEFRRRDSLDLGNSMWAASVRRSVRPYARSAFFFFSIVAAALAPGVRELGRDGGGQGRERGAKERTRCSRTLRETRETIQRSNWTCYLSLTIVRPLFLFFRLLLHVLLWTCGRSDKQRPFLTSASPLPPPLVETWRG</sequence>
<keyword evidence="1" id="KW-0812">Transmembrane</keyword>
<dbReference type="AlphaFoldDB" id="A0AAD8Q362"/>
<protein>
    <submittedName>
        <fullName evidence="2">Uncharacterized protein</fullName>
    </submittedName>
</protein>
<feature type="transmembrane region" description="Helical" evidence="1">
    <location>
        <begin position="59"/>
        <end position="78"/>
    </location>
</feature>
<dbReference type="RefSeq" id="XP_060416170.1">
    <property type="nucleotide sequence ID" value="XM_060550759.1"/>
</dbReference>
<dbReference type="EMBL" id="JAHLJV010000017">
    <property type="protein sequence ID" value="KAK1595081.1"/>
    <property type="molecule type" value="Genomic_DNA"/>
</dbReference>
<evidence type="ECO:0000313" key="3">
    <source>
        <dbReference type="Proteomes" id="UP001230504"/>
    </source>
</evidence>
<keyword evidence="1" id="KW-1133">Transmembrane helix</keyword>
<feature type="transmembrane region" description="Helical" evidence="1">
    <location>
        <begin position="124"/>
        <end position="143"/>
    </location>
</feature>
<evidence type="ECO:0000256" key="1">
    <source>
        <dbReference type="SAM" id="Phobius"/>
    </source>
</evidence>
<proteinExistence type="predicted"/>
<reference evidence="2" key="1">
    <citation type="submission" date="2021-06" db="EMBL/GenBank/DDBJ databases">
        <title>Comparative genomics, transcriptomics and evolutionary studies reveal genomic signatures of adaptation to plant cell wall in hemibiotrophic fungi.</title>
        <authorList>
            <consortium name="DOE Joint Genome Institute"/>
            <person name="Baroncelli R."/>
            <person name="Diaz J.F."/>
            <person name="Benocci T."/>
            <person name="Peng M."/>
            <person name="Battaglia E."/>
            <person name="Haridas S."/>
            <person name="Andreopoulos W."/>
            <person name="Labutti K."/>
            <person name="Pangilinan J."/>
            <person name="Floch G.L."/>
            <person name="Makela M.R."/>
            <person name="Henrissat B."/>
            <person name="Grigoriev I.V."/>
            <person name="Crouch J.A."/>
            <person name="De Vries R.P."/>
            <person name="Sukno S.A."/>
            <person name="Thon M.R."/>
        </authorList>
    </citation>
    <scope>NUCLEOTIDE SEQUENCE</scope>
    <source>
        <strain evidence="2">CBS 125086</strain>
    </source>
</reference>
<keyword evidence="3" id="KW-1185">Reference proteome</keyword>
<evidence type="ECO:0000313" key="2">
    <source>
        <dbReference type="EMBL" id="KAK1595081.1"/>
    </source>
</evidence>
<name>A0AAD8Q362_9PEZI</name>
<gene>
    <name evidence="2" type="ORF">LY79DRAFT_118524</name>
</gene>
<comment type="caution">
    <text evidence="2">The sequence shown here is derived from an EMBL/GenBank/DDBJ whole genome shotgun (WGS) entry which is preliminary data.</text>
</comment>
<accession>A0AAD8Q362</accession>